<evidence type="ECO:0000313" key="1">
    <source>
        <dbReference type="EMBL" id="KAI0050688.1"/>
    </source>
</evidence>
<accession>A0ACB8S3M2</accession>
<comment type="caution">
    <text evidence="1">The sequence shown here is derived from an EMBL/GenBank/DDBJ whole genome shotgun (WGS) entry which is preliminary data.</text>
</comment>
<sequence length="265" mass="28269">MASVAPSLDSAPRPAVHHAPAKSLLAATWQVLDQVSLRAPLRASVPLLTRAAQPPPPSLREILGAYRSRGDGDREMLMAMLNAKSAEDQRIASVASLHRSMLEYYQVPQHAAPQYDPPYPPQLASPAPYDAGGSSSSSTHRAHYDAPHPHASSSSAPTPHRKRPRASASPPLPYAYPPRHAHAHAHARARVPSSSPPQHVPSSPYSSARSDSADRSPRARDAMAIGSLLTPPRHDAPTTSAEQAQQRNGSTAHGHGRRASNPMVV</sequence>
<dbReference type="Proteomes" id="UP000814033">
    <property type="component" value="Unassembled WGS sequence"/>
</dbReference>
<reference evidence="1" key="2">
    <citation type="journal article" date="2022" name="New Phytol.">
        <title>Evolutionary transition to the ectomycorrhizal habit in the genomes of a hyperdiverse lineage of mushroom-forming fungi.</title>
        <authorList>
            <person name="Looney B."/>
            <person name="Miyauchi S."/>
            <person name="Morin E."/>
            <person name="Drula E."/>
            <person name="Courty P.E."/>
            <person name="Kohler A."/>
            <person name="Kuo A."/>
            <person name="LaButti K."/>
            <person name="Pangilinan J."/>
            <person name="Lipzen A."/>
            <person name="Riley R."/>
            <person name="Andreopoulos W."/>
            <person name="He G."/>
            <person name="Johnson J."/>
            <person name="Nolan M."/>
            <person name="Tritt A."/>
            <person name="Barry K.W."/>
            <person name="Grigoriev I.V."/>
            <person name="Nagy L.G."/>
            <person name="Hibbett D."/>
            <person name="Henrissat B."/>
            <person name="Matheny P.B."/>
            <person name="Labbe J."/>
            <person name="Martin F.M."/>
        </authorList>
    </citation>
    <scope>NUCLEOTIDE SEQUENCE</scope>
    <source>
        <strain evidence="1">FP105234-sp</strain>
    </source>
</reference>
<evidence type="ECO:0000313" key="2">
    <source>
        <dbReference type="Proteomes" id="UP000814033"/>
    </source>
</evidence>
<proteinExistence type="predicted"/>
<gene>
    <name evidence="1" type="ORF">FA95DRAFT_1555410</name>
</gene>
<organism evidence="1 2">
    <name type="scientific">Auriscalpium vulgare</name>
    <dbReference type="NCBI Taxonomy" id="40419"/>
    <lineage>
        <taxon>Eukaryota</taxon>
        <taxon>Fungi</taxon>
        <taxon>Dikarya</taxon>
        <taxon>Basidiomycota</taxon>
        <taxon>Agaricomycotina</taxon>
        <taxon>Agaricomycetes</taxon>
        <taxon>Russulales</taxon>
        <taxon>Auriscalpiaceae</taxon>
        <taxon>Auriscalpium</taxon>
    </lineage>
</organism>
<name>A0ACB8S3M2_9AGAM</name>
<protein>
    <submittedName>
        <fullName evidence="1">Uncharacterized protein</fullName>
    </submittedName>
</protein>
<keyword evidence="2" id="KW-1185">Reference proteome</keyword>
<reference evidence="1" key="1">
    <citation type="submission" date="2021-02" db="EMBL/GenBank/DDBJ databases">
        <authorList>
            <consortium name="DOE Joint Genome Institute"/>
            <person name="Ahrendt S."/>
            <person name="Looney B.P."/>
            <person name="Miyauchi S."/>
            <person name="Morin E."/>
            <person name="Drula E."/>
            <person name="Courty P.E."/>
            <person name="Chicoki N."/>
            <person name="Fauchery L."/>
            <person name="Kohler A."/>
            <person name="Kuo A."/>
            <person name="Labutti K."/>
            <person name="Pangilinan J."/>
            <person name="Lipzen A."/>
            <person name="Riley R."/>
            <person name="Andreopoulos W."/>
            <person name="He G."/>
            <person name="Johnson J."/>
            <person name="Barry K.W."/>
            <person name="Grigoriev I.V."/>
            <person name="Nagy L."/>
            <person name="Hibbett D."/>
            <person name="Henrissat B."/>
            <person name="Matheny P.B."/>
            <person name="Labbe J."/>
            <person name="Martin F."/>
        </authorList>
    </citation>
    <scope>NUCLEOTIDE SEQUENCE</scope>
    <source>
        <strain evidence="1">FP105234-sp</strain>
    </source>
</reference>
<dbReference type="EMBL" id="MU275859">
    <property type="protein sequence ID" value="KAI0050688.1"/>
    <property type="molecule type" value="Genomic_DNA"/>
</dbReference>